<dbReference type="InterPro" id="IPR029062">
    <property type="entry name" value="Class_I_gatase-like"/>
</dbReference>
<comment type="caution">
    <text evidence="8">The sequence shown here is derived from an EMBL/GenBank/DDBJ whole genome shotgun (WGS) entry which is preliminary data.</text>
</comment>
<keyword evidence="9" id="KW-1185">Reference proteome</keyword>
<keyword evidence="3" id="KW-0645">Protease</keyword>
<comment type="similarity">
    <text evidence="1">Belongs to the peptidase S66 family.</text>
</comment>
<evidence type="ECO:0000256" key="3">
    <source>
        <dbReference type="ARBA" id="ARBA00022670"/>
    </source>
</evidence>
<evidence type="ECO:0000256" key="2">
    <source>
        <dbReference type="ARBA" id="ARBA00022645"/>
    </source>
</evidence>
<keyword evidence="2" id="KW-0121">Carboxypeptidase</keyword>
<dbReference type="Proteomes" id="UP001642540">
    <property type="component" value="Unassembled WGS sequence"/>
</dbReference>
<proteinExistence type="inferred from homology"/>
<keyword evidence="4" id="KW-0378">Hydrolase</keyword>
<name>A0ABP1R1B7_9HEXA</name>
<dbReference type="InterPro" id="IPR040449">
    <property type="entry name" value="Peptidase_S66_N"/>
</dbReference>
<feature type="domain" description="LD-carboxypeptidase N-terminal" evidence="6">
    <location>
        <begin position="31"/>
        <end position="150"/>
    </location>
</feature>
<dbReference type="PIRSF" id="PIRSF028757">
    <property type="entry name" value="LD-carboxypeptidase"/>
    <property type="match status" value="1"/>
</dbReference>
<dbReference type="CDD" id="cd07025">
    <property type="entry name" value="Peptidase_S66"/>
    <property type="match status" value="1"/>
</dbReference>
<dbReference type="InterPro" id="IPR040921">
    <property type="entry name" value="Peptidase_S66C"/>
</dbReference>
<organism evidence="8 9">
    <name type="scientific">Orchesella dallaii</name>
    <dbReference type="NCBI Taxonomy" id="48710"/>
    <lineage>
        <taxon>Eukaryota</taxon>
        <taxon>Metazoa</taxon>
        <taxon>Ecdysozoa</taxon>
        <taxon>Arthropoda</taxon>
        <taxon>Hexapoda</taxon>
        <taxon>Collembola</taxon>
        <taxon>Entomobryomorpha</taxon>
        <taxon>Entomobryoidea</taxon>
        <taxon>Orchesellidae</taxon>
        <taxon>Orchesellinae</taxon>
        <taxon>Orchesella</taxon>
    </lineage>
</organism>
<dbReference type="InterPro" id="IPR027478">
    <property type="entry name" value="LdcA_N"/>
</dbReference>
<reference evidence="8 9" key="1">
    <citation type="submission" date="2024-08" db="EMBL/GenBank/DDBJ databases">
        <authorList>
            <person name="Cucini C."/>
            <person name="Frati F."/>
        </authorList>
    </citation>
    <scope>NUCLEOTIDE SEQUENCE [LARGE SCALE GENOMIC DNA]</scope>
</reference>
<dbReference type="InterPro" id="IPR027461">
    <property type="entry name" value="Carboxypeptidase_A_C_sf"/>
</dbReference>
<dbReference type="EMBL" id="CAXLJM020000049">
    <property type="protein sequence ID" value="CAL8114074.1"/>
    <property type="molecule type" value="Genomic_DNA"/>
</dbReference>
<dbReference type="PANTHER" id="PTHR30237">
    <property type="entry name" value="MURAMOYLTETRAPEPTIDE CARBOXYPEPTIDASE"/>
    <property type="match status" value="1"/>
</dbReference>
<evidence type="ECO:0000259" key="7">
    <source>
        <dbReference type="Pfam" id="PF17676"/>
    </source>
</evidence>
<dbReference type="InterPro" id="IPR003507">
    <property type="entry name" value="S66_fam"/>
</dbReference>
<dbReference type="Pfam" id="PF02016">
    <property type="entry name" value="Peptidase_S66"/>
    <property type="match status" value="1"/>
</dbReference>
<keyword evidence="5" id="KW-0720">Serine protease</keyword>
<gene>
    <name evidence="8" type="ORF">ODALV1_LOCUS16300</name>
</gene>
<evidence type="ECO:0000313" key="8">
    <source>
        <dbReference type="EMBL" id="CAL8114074.1"/>
    </source>
</evidence>
<sequence length="330" mass="36865">MQYLLGSSSDLLKALFSWKMRNFKVNPGDLVRAVAPAWKGAVENLALIKAYIESLGLVAQITDNIYDQNEPIYSNTDEFRANDLISAILDNNCKVIWCIRGGAGCPRLFQYLDEALPVQPPSPKLLIGYSEITALHIYLKRKYNWQTIHGPMLEAIVDGTYDQSSESVVTLVDIMFNRLSTVCYPELTRLDPGPSLDQSIKASILGGNLTLCQTSIGTTWEVNIDNSILILEDIWVDAFQLERKLDHMKQVGKFQNVRAVIFGDFIDTDSQELVRFVLQRFATDGAIKCPVFVLQGIGHAEVNIPVPLNTEGEVMLDQGVYRLCSSSENL</sequence>
<dbReference type="PANTHER" id="PTHR30237:SF2">
    <property type="entry name" value="MUREIN TETRAPEPTIDE CARBOXYPEPTIDASE"/>
    <property type="match status" value="1"/>
</dbReference>
<feature type="domain" description="LD-carboxypeptidase C-terminal" evidence="7">
    <location>
        <begin position="203"/>
        <end position="313"/>
    </location>
</feature>
<evidence type="ECO:0000259" key="6">
    <source>
        <dbReference type="Pfam" id="PF02016"/>
    </source>
</evidence>
<dbReference type="Gene3D" id="3.50.30.60">
    <property type="entry name" value="LD-carboxypeptidase A C-terminal domain-like"/>
    <property type="match status" value="1"/>
</dbReference>
<evidence type="ECO:0000256" key="1">
    <source>
        <dbReference type="ARBA" id="ARBA00010233"/>
    </source>
</evidence>
<dbReference type="SUPFAM" id="SSF52317">
    <property type="entry name" value="Class I glutamine amidotransferase-like"/>
    <property type="match status" value="1"/>
</dbReference>
<accession>A0ABP1R1B7</accession>
<dbReference type="Pfam" id="PF17676">
    <property type="entry name" value="Peptidase_S66C"/>
    <property type="match status" value="1"/>
</dbReference>
<dbReference type="Gene3D" id="3.40.50.10740">
    <property type="entry name" value="Class I glutamine amidotransferase-like"/>
    <property type="match status" value="1"/>
</dbReference>
<evidence type="ECO:0000313" key="9">
    <source>
        <dbReference type="Proteomes" id="UP001642540"/>
    </source>
</evidence>
<evidence type="ECO:0008006" key="10">
    <source>
        <dbReference type="Google" id="ProtNLM"/>
    </source>
</evidence>
<evidence type="ECO:0000256" key="4">
    <source>
        <dbReference type="ARBA" id="ARBA00022801"/>
    </source>
</evidence>
<dbReference type="SUPFAM" id="SSF141986">
    <property type="entry name" value="LD-carboxypeptidase A C-terminal domain-like"/>
    <property type="match status" value="1"/>
</dbReference>
<evidence type="ECO:0000256" key="5">
    <source>
        <dbReference type="ARBA" id="ARBA00022825"/>
    </source>
</evidence>
<protein>
    <recommendedName>
        <fullName evidence="10">LD-carboxypeptidase</fullName>
    </recommendedName>
</protein>